<dbReference type="SFLD" id="SFLDG01129">
    <property type="entry name" value="C1.5:_HAD__Beta-PGM__Phosphata"/>
    <property type="match status" value="1"/>
</dbReference>
<dbReference type="EC" id="3.1.3.-" evidence="1"/>
<name>A0ABW3QZY1_9PSEU</name>
<evidence type="ECO:0000313" key="1">
    <source>
        <dbReference type="EMBL" id="MFD1150339.1"/>
    </source>
</evidence>
<comment type="caution">
    <text evidence="1">The sequence shown here is derived from an EMBL/GenBank/DDBJ whole genome shotgun (WGS) entry which is preliminary data.</text>
</comment>
<sequence>MSAPSLLLLDLDGVLRRFPPDGPVEDRFGLPRGTLARVSFALSGPAIVGRVGDEQWREEVREHLVAVGVAPDAAAGAVAAWTRTGEVVPEALELVRRVRARCRVALLSNATDRLPRDLAALGLDREVDAVVTSARLGVAKPSPEAFRRALRVLQHSPSGTLFCDDNAENVAAARTIGLDAVHTPDFAALHGALASRGLLDDGARDRPEDGAGSLLLVLHDRDDAEEAARELAAAGWSPCAVHKDLLAGEDDVEDADWVVELTTGPDDQPAQAHRGLLEELAARHDGFVTD</sequence>
<evidence type="ECO:0000313" key="2">
    <source>
        <dbReference type="Proteomes" id="UP001597168"/>
    </source>
</evidence>
<dbReference type="RefSeq" id="WP_380726342.1">
    <property type="nucleotide sequence ID" value="NZ_JBHTLK010000153.1"/>
</dbReference>
<proteinExistence type="predicted"/>
<dbReference type="PANTHER" id="PTHR43611:SF3">
    <property type="entry name" value="FLAVIN MONONUCLEOTIDE HYDROLASE 1, CHLOROPLATIC"/>
    <property type="match status" value="1"/>
</dbReference>
<reference evidence="2" key="1">
    <citation type="journal article" date="2019" name="Int. J. Syst. Evol. Microbiol.">
        <title>The Global Catalogue of Microorganisms (GCM) 10K type strain sequencing project: providing services to taxonomists for standard genome sequencing and annotation.</title>
        <authorList>
            <consortium name="The Broad Institute Genomics Platform"/>
            <consortium name="The Broad Institute Genome Sequencing Center for Infectious Disease"/>
            <person name="Wu L."/>
            <person name="Ma J."/>
        </authorList>
    </citation>
    <scope>NUCLEOTIDE SEQUENCE [LARGE SCALE GENOMIC DNA]</scope>
    <source>
        <strain evidence="2">CCUG 60214</strain>
    </source>
</reference>
<gene>
    <name evidence="1" type="ORF">ACFQ3T_24665</name>
</gene>
<accession>A0ABW3QZY1</accession>
<keyword evidence="2" id="KW-1185">Reference proteome</keyword>
<dbReference type="Proteomes" id="UP001597168">
    <property type="component" value="Unassembled WGS sequence"/>
</dbReference>
<organism evidence="1 2">
    <name type="scientific">Saccharothrix hoggarensis</name>
    <dbReference type="NCBI Taxonomy" id="913853"/>
    <lineage>
        <taxon>Bacteria</taxon>
        <taxon>Bacillati</taxon>
        <taxon>Actinomycetota</taxon>
        <taxon>Actinomycetes</taxon>
        <taxon>Pseudonocardiales</taxon>
        <taxon>Pseudonocardiaceae</taxon>
        <taxon>Saccharothrix</taxon>
    </lineage>
</organism>
<dbReference type="InterPro" id="IPR006439">
    <property type="entry name" value="HAD-SF_hydro_IA"/>
</dbReference>
<dbReference type="SUPFAM" id="SSF56784">
    <property type="entry name" value="HAD-like"/>
    <property type="match status" value="1"/>
</dbReference>
<dbReference type="InterPro" id="IPR023214">
    <property type="entry name" value="HAD_sf"/>
</dbReference>
<dbReference type="SFLD" id="SFLDS00003">
    <property type="entry name" value="Haloacid_Dehalogenase"/>
    <property type="match status" value="1"/>
</dbReference>
<dbReference type="NCBIfam" id="TIGR01509">
    <property type="entry name" value="HAD-SF-IA-v3"/>
    <property type="match status" value="1"/>
</dbReference>
<protein>
    <submittedName>
        <fullName evidence="1">HAD family hydrolase</fullName>
        <ecNumber evidence="1">3.1.3.-</ecNumber>
    </submittedName>
</protein>
<dbReference type="InterPro" id="IPR036412">
    <property type="entry name" value="HAD-like_sf"/>
</dbReference>
<dbReference type="PANTHER" id="PTHR43611">
    <property type="entry name" value="ALPHA-D-GLUCOSE 1-PHOSPHATE PHOSPHATASE"/>
    <property type="match status" value="1"/>
</dbReference>
<dbReference type="Pfam" id="PF00702">
    <property type="entry name" value="Hydrolase"/>
    <property type="match status" value="1"/>
</dbReference>
<dbReference type="GO" id="GO:0016787">
    <property type="term" value="F:hydrolase activity"/>
    <property type="evidence" value="ECO:0007669"/>
    <property type="project" value="UniProtKB-KW"/>
</dbReference>
<dbReference type="Gene3D" id="3.40.50.1000">
    <property type="entry name" value="HAD superfamily/HAD-like"/>
    <property type="match status" value="1"/>
</dbReference>
<dbReference type="EMBL" id="JBHTLK010000153">
    <property type="protein sequence ID" value="MFD1150339.1"/>
    <property type="molecule type" value="Genomic_DNA"/>
</dbReference>
<keyword evidence="1" id="KW-0378">Hydrolase</keyword>